<dbReference type="Proteomes" id="UP000005206">
    <property type="component" value="Chromosome 4"/>
</dbReference>
<dbReference type="KEGG" id="nhe:NECHADRAFT_123335"/>
<accession>C7Z858</accession>
<dbReference type="RefSeq" id="XP_003045524.1">
    <property type="nucleotide sequence ID" value="XM_003045478.1"/>
</dbReference>
<dbReference type="GeneID" id="9672554"/>
<keyword evidence="2" id="KW-0732">Signal</keyword>
<feature type="region of interest" description="Disordered" evidence="1">
    <location>
        <begin position="38"/>
        <end position="62"/>
    </location>
</feature>
<protein>
    <submittedName>
        <fullName evidence="3">Uncharacterized protein</fullName>
    </submittedName>
</protein>
<evidence type="ECO:0000256" key="2">
    <source>
        <dbReference type="SAM" id="SignalP"/>
    </source>
</evidence>
<dbReference type="VEuPathDB" id="FungiDB:NECHADRAFT_123335"/>
<dbReference type="InParanoid" id="C7Z858"/>
<dbReference type="AlphaFoldDB" id="C7Z858"/>
<evidence type="ECO:0000256" key="1">
    <source>
        <dbReference type="SAM" id="MobiDB-lite"/>
    </source>
</evidence>
<keyword evidence="4" id="KW-1185">Reference proteome</keyword>
<feature type="signal peptide" evidence="2">
    <location>
        <begin position="1"/>
        <end position="23"/>
    </location>
</feature>
<organism evidence="3 4">
    <name type="scientific">Fusarium vanettenii (strain ATCC MYA-4622 / CBS 123669 / FGSC 9596 / NRRL 45880 / 77-13-4)</name>
    <name type="common">Fusarium solani subsp. pisi</name>
    <dbReference type="NCBI Taxonomy" id="660122"/>
    <lineage>
        <taxon>Eukaryota</taxon>
        <taxon>Fungi</taxon>
        <taxon>Dikarya</taxon>
        <taxon>Ascomycota</taxon>
        <taxon>Pezizomycotina</taxon>
        <taxon>Sordariomycetes</taxon>
        <taxon>Hypocreomycetidae</taxon>
        <taxon>Hypocreales</taxon>
        <taxon>Nectriaceae</taxon>
        <taxon>Fusarium</taxon>
        <taxon>Fusarium solani species complex</taxon>
        <taxon>Fusarium vanettenii</taxon>
    </lineage>
</organism>
<dbReference type="EMBL" id="GG698911">
    <property type="protein sequence ID" value="EEU39811.1"/>
    <property type="molecule type" value="Genomic_DNA"/>
</dbReference>
<evidence type="ECO:0000313" key="4">
    <source>
        <dbReference type="Proteomes" id="UP000005206"/>
    </source>
</evidence>
<sequence length="123" mass="12805">MSVCLASFLQLTFFASFAGLCSTHPQEDPFFFQEGKTLGSEDAATPSRGTDRGTGDGASAAGATRAVSDAIRFVLSGVVELGVVALFCWARRFGDDTNRVGTRRSLKLSGSSAPDLGYDGSVG</sequence>
<proteinExistence type="predicted"/>
<dbReference type="HOGENOM" id="CLU_2015867_0_0_1"/>
<name>C7Z858_FUSV7</name>
<gene>
    <name evidence="3" type="ORF">NECHADRAFT_123335</name>
</gene>
<feature type="chain" id="PRO_5002989019" evidence="2">
    <location>
        <begin position="24"/>
        <end position="123"/>
    </location>
</feature>
<reference evidence="3 4" key="1">
    <citation type="journal article" date="2009" name="PLoS Genet.">
        <title>The genome of Nectria haematococca: contribution of supernumerary chromosomes to gene expansion.</title>
        <authorList>
            <person name="Coleman J.J."/>
            <person name="Rounsley S.D."/>
            <person name="Rodriguez-Carres M."/>
            <person name="Kuo A."/>
            <person name="Wasmann C.C."/>
            <person name="Grimwood J."/>
            <person name="Schmutz J."/>
            <person name="Taga M."/>
            <person name="White G.J."/>
            <person name="Zhou S."/>
            <person name="Schwartz D.C."/>
            <person name="Freitag M."/>
            <person name="Ma L.J."/>
            <person name="Danchin E.G."/>
            <person name="Henrissat B."/>
            <person name="Coutinho P.M."/>
            <person name="Nelson D.R."/>
            <person name="Straney D."/>
            <person name="Napoli C.A."/>
            <person name="Barker B.M."/>
            <person name="Gribskov M."/>
            <person name="Rep M."/>
            <person name="Kroken S."/>
            <person name="Molnar I."/>
            <person name="Rensing C."/>
            <person name="Kennell J.C."/>
            <person name="Zamora J."/>
            <person name="Farman M.L."/>
            <person name="Selker E.U."/>
            <person name="Salamov A."/>
            <person name="Shapiro H."/>
            <person name="Pangilinan J."/>
            <person name="Lindquist E."/>
            <person name="Lamers C."/>
            <person name="Grigoriev I.V."/>
            <person name="Geiser D.M."/>
            <person name="Covert S.F."/>
            <person name="Temporini E."/>
            <person name="Vanetten H.D."/>
        </authorList>
    </citation>
    <scope>NUCLEOTIDE SEQUENCE [LARGE SCALE GENOMIC DNA]</scope>
    <source>
        <strain evidence="4">ATCC MYA-4622 / CBS 123669 / FGSC 9596 / NRRL 45880 / 77-13-4</strain>
    </source>
</reference>
<evidence type="ECO:0000313" key="3">
    <source>
        <dbReference type="EMBL" id="EEU39811.1"/>
    </source>
</evidence>